<feature type="region of interest" description="Disordered" evidence="4">
    <location>
        <begin position="1"/>
        <end position="24"/>
    </location>
</feature>
<feature type="region of interest" description="Disordered" evidence="4">
    <location>
        <begin position="485"/>
        <end position="516"/>
    </location>
</feature>
<evidence type="ECO:0000313" key="6">
    <source>
        <dbReference type="EMBL" id="MDI1487723.1"/>
    </source>
</evidence>
<feature type="region of interest" description="Disordered" evidence="4">
    <location>
        <begin position="119"/>
        <end position="320"/>
    </location>
</feature>
<evidence type="ECO:0000256" key="4">
    <source>
        <dbReference type="SAM" id="MobiDB-lite"/>
    </source>
</evidence>
<comment type="similarity">
    <text evidence="1">Belongs to the pseudouridine synthase TruD family.</text>
</comment>
<organism evidence="6 7">
    <name type="scientific">Ramalina farinacea</name>
    <dbReference type="NCBI Taxonomy" id="258253"/>
    <lineage>
        <taxon>Eukaryota</taxon>
        <taxon>Fungi</taxon>
        <taxon>Dikarya</taxon>
        <taxon>Ascomycota</taxon>
        <taxon>Pezizomycotina</taxon>
        <taxon>Lecanoromycetes</taxon>
        <taxon>OSLEUM clade</taxon>
        <taxon>Lecanoromycetidae</taxon>
        <taxon>Lecanorales</taxon>
        <taxon>Lecanorineae</taxon>
        <taxon>Ramalinaceae</taxon>
        <taxon>Ramalina</taxon>
    </lineage>
</organism>
<feature type="region of interest" description="Disordered" evidence="4">
    <location>
        <begin position="945"/>
        <end position="991"/>
    </location>
</feature>
<dbReference type="GO" id="GO:0005634">
    <property type="term" value="C:nucleus"/>
    <property type="evidence" value="ECO:0007669"/>
    <property type="project" value="TreeGrafter"/>
</dbReference>
<dbReference type="InterPro" id="IPR020119">
    <property type="entry name" value="PsdUridine_synth_TruD_CS"/>
</dbReference>
<sequence>MQPEEDAQQDYGDQHDHDEHGSSKEIACGITEYVNPYSQGFSGILKKRYTDFIVNEILPSGSVVHLTSLKARPAAKQEASTNGKTAHNALKVDAEEAVPTPALTNQAIEDLVMTEQQNKLPATRADDQSVSEASHTATAGGDLRDTRTKIDDSARVDDKAQQQLSATRADPLANKAPTSLQQSQIPPTLSDAPDAPDATFDSSPKNDHTSRPDLDPEAQRDKPGPELVQTDGAAEPHDPQSVTAPNPSAGQHELGAALSTLEKSGKAESDASAVGPDATAGQKSETFIPPHVRATSLQPRSPKKNVSTDGAAEQPSKRKKWHVILRPLKEGGWEEVTEEQDREDRAQKEREIAAGTRVRTPPPPPPKPIEFTPSTVSQWNAFAGKPNPAGVDPWLRVTAEDKTILQSYFTIEVADAIRSLYNRVCDSPGRPTKEYGQVKSAVIDRETRTRIHRDIRRIFHSKLESSTDDVGNMIISALPHVQSRYGGRPLGNNDNGYSRAANQNGAKRSNPQKKQTNWKELGGDFLHFTLYKENKDTMESISWLAKQLYMMPKSFEFAGTKDRRAVTAQRVSVYGVQIDRLISAGRTLKYANVGDFEYQPKALQLGELDGNEFVITLRDCKFGETSNPLSIEKTTSRIESAVNSLNINGFINYYGLQRFGTFGITTDAVGMAMLKGDFHQAVDLLLYYKPECLEEALINTALSEAISDDDRYRAEGIQAFRNGRSLEDALSKIPRKFSAESNIIRFLSKPGNEKDFLGALQSIARNQRLMYVHAYQSLVWNHAASKRWKEYGNRVIEGDLVLVREHPAKPAEEPESLVDVDGEVIVQAAEGDRANNPDDVFERARPLTAQEAAGGKFTIFDIVLPTPGYDITYPANPIGNFYRTFMASERGGGLDPLDMRRPWKDTSLSGSYRKLLAKPRSDITFEVKAYDIEDEQFVETDMDRIRKSQPQMQQPQRQPQRKTMNPNNTDELLDTTSQSAPVPEHKRALSDDVQRDLAELSNNSGSSLDSNTSGGVPLEQKKIAVILKMQLGTSQYATMALREMMKAGGVRVWKTDFAGGR</sequence>
<evidence type="ECO:0000313" key="7">
    <source>
        <dbReference type="Proteomes" id="UP001161017"/>
    </source>
</evidence>
<dbReference type="InterPro" id="IPR020103">
    <property type="entry name" value="PsdUridine_synth_cat_dom_sf"/>
</dbReference>
<evidence type="ECO:0000256" key="3">
    <source>
        <dbReference type="ARBA" id="ARBA00023235"/>
    </source>
</evidence>
<dbReference type="EMBL" id="JAPUFD010000006">
    <property type="protein sequence ID" value="MDI1487723.1"/>
    <property type="molecule type" value="Genomic_DNA"/>
</dbReference>
<dbReference type="Pfam" id="PF01142">
    <property type="entry name" value="TruD"/>
    <property type="match status" value="1"/>
</dbReference>
<dbReference type="Proteomes" id="UP001161017">
    <property type="component" value="Unassembled WGS sequence"/>
</dbReference>
<feature type="domain" description="TRUD" evidence="5">
    <location>
        <begin position="649"/>
        <end position="918"/>
    </location>
</feature>
<dbReference type="PANTHER" id="PTHR13326">
    <property type="entry name" value="TRNA PSEUDOURIDINE SYNTHASE D"/>
    <property type="match status" value="1"/>
</dbReference>
<dbReference type="GO" id="GO:0003723">
    <property type="term" value="F:RNA binding"/>
    <property type="evidence" value="ECO:0007669"/>
    <property type="project" value="InterPro"/>
</dbReference>
<feature type="compositionally biased region" description="Polar residues" evidence="4">
    <location>
        <begin position="240"/>
        <end position="249"/>
    </location>
</feature>
<dbReference type="AlphaFoldDB" id="A0AA43QJL9"/>
<feature type="compositionally biased region" description="Basic and acidic residues" evidence="4">
    <location>
        <begin position="142"/>
        <end position="160"/>
    </location>
</feature>
<dbReference type="SUPFAM" id="SSF55120">
    <property type="entry name" value="Pseudouridine synthase"/>
    <property type="match status" value="1"/>
</dbReference>
<dbReference type="InterPro" id="IPR042214">
    <property type="entry name" value="TruD_catalytic"/>
</dbReference>
<dbReference type="InterPro" id="IPR011760">
    <property type="entry name" value="PsdUridine_synth_TruD_insert"/>
</dbReference>
<name>A0AA43QJL9_9LECA</name>
<feature type="compositionally biased region" description="Polar residues" evidence="4">
    <location>
        <begin position="176"/>
        <end position="187"/>
    </location>
</feature>
<dbReference type="InterPro" id="IPR001656">
    <property type="entry name" value="PsdUridine_synth_TruD"/>
</dbReference>
<evidence type="ECO:0000259" key="5">
    <source>
        <dbReference type="PROSITE" id="PS50984"/>
    </source>
</evidence>
<feature type="compositionally biased region" description="Basic and acidic residues" evidence="4">
    <location>
        <begin position="204"/>
        <end position="224"/>
    </location>
</feature>
<protein>
    <submittedName>
        <fullName evidence="6">Multisubstrate pseudouridine synthase 7</fullName>
        <ecNumber evidence="6">5.4.99.27</ecNumber>
    </submittedName>
</protein>
<dbReference type="GO" id="GO:0001522">
    <property type="term" value="P:pseudouridine synthesis"/>
    <property type="evidence" value="ECO:0007669"/>
    <property type="project" value="InterPro"/>
</dbReference>
<dbReference type="Gene3D" id="3.30.2350.20">
    <property type="entry name" value="TruD, catalytic domain"/>
    <property type="match status" value="2"/>
</dbReference>
<reference evidence="6" key="1">
    <citation type="journal article" date="2023" name="Genome Biol. Evol.">
        <title>First Whole Genome Sequence and Flow Cytometry Genome Size Data for the Lichen-Forming Fungus Ramalina farinacea (Ascomycota).</title>
        <authorList>
            <person name="Llewellyn T."/>
            <person name="Mian S."/>
            <person name="Hill R."/>
            <person name="Leitch I.J."/>
            <person name="Gaya E."/>
        </authorList>
    </citation>
    <scope>NUCLEOTIDE SEQUENCE</scope>
    <source>
        <strain evidence="6">LIQ254RAFAR</strain>
    </source>
</reference>
<feature type="compositionally biased region" description="Basic and acidic residues" evidence="4">
    <location>
        <begin position="12"/>
        <end position="23"/>
    </location>
</feature>
<feature type="compositionally biased region" description="Polar residues" evidence="4">
    <location>
        <begin position="128"/>
        <end position="137"/>
    </location>
</feature>
<feature type="compositionally biased region" description="Low complexity" evidence="4">
    <location>
        <begin position="949"/>
        <end position="958"/>
    </location>
</feature>
<feature type="compositionally biased region" description="Polar residues" evidence="4">
    <location>
        <begin position="962"/>
        <end position="980"/>
    </location>
</feature>
<proteinExistence type="inferred from homology"/>
<keyword evidence="2" id="KW-0819">tRNA processing</keyword>
<feature type="compositionally biased region" description="Basic and acidic residues" evidence="4">
    <location>
        <begin position="342"/>
        <end position="352"/>
    </location>
</feature>
<dbReference type="GO" id="GO:0008033">
    <property type="term" value="P:tRNA processing"/>
    <property type="evidence" value="ECO:0007669"/>
    <property type="project" value="UniProtKB-KW"/>
</dbReference>
<evidence type="ECO:0000256" key="1">
    <source>
        <dbReference type="ARBA" id="ARBA00007953"/>
    </source>
</evidence>
<dbReference type="GO" id="GO:0160150">
    <property type="term" value="F:tRNA pseudouridine(13) synthase activity"/>
    <property type="evidence" value="ECO:0007669"/>
    <property type="project" value="UniProtKB-EC"/>
</dbReference>
<keyword evidence="3 6" id="KW-0413">Isomerase</keyword>
<dbReference type="CDD" id="cd02576">
    <property type="entry name" value="PseudoU_synth_ScPUS7"/>
    <property type="match status" value="1"/>
</dbReference>
<dbReference type="PANTHER" id="PTHR13326:SF21">
    <property type="entry name" value="PSEUDOURIDYLATE SYNTHASE PUS7L"/>
    <property type="match status" value="1"/>
</dbReference>
<dbReference type="NCBIfam" id="TIGR00094">
    <property type="entry name" value="tRNA_TruD_broad"/>
    <property type="match status" value="1"/>
</dbReference>
<feature type="compositionally biased region" description="Polar residues" evidence="4">
    <location>
        <begin position="295"/>
        <end position="308"/>
    </location>
</feature>
<dbReference type="PROSITE" id="PS01268">
    <property type="entry name" value="UPF0024"/>
    <property type="match status" value="1"/>
</dbReference>
<dbReference type="PROSITE" id="PS50984">
    <property type="entry name" value="TRUD"/>
    <property type="match status" value="1"/>
</dbReference>
<feature type="region of interest" description="Disordered" evidence="4">
    <location>
        <begin position="334"/>
        <end position="367"/>
    </location>
</feature>
<keyword evidence="7" id="KW-1185">Reference proteome</keyword>
<comment type="caution">
    <text evidence="6">The sequence shown here is derived from an EMBL/GenBank/DDBJ whole genome shotgun (WGS) entry which is preliminary data.</text>
</comment>
<dbReference type="EC" id="5.4.99.27" evidence="6"/>
<evidence type="ECO:0000256" key="2">
    <source>
        <dbReference type="ARBA" id="ARBA00022694"/>
    </source>
</evidence>
<feature type="compositionally biased region" description="Polar residues" evidence="4">
    <location>
        <begin position="492"/>
        <end position="515"/>
    </location>
</feature>
<gene>
    <name evidence="6" type="primary">PUS7</name>
    <name evidence="6" type="ORF">OHK93_006995</name>
</gene>
<accession>A0AA43QJL9</accession>